<evidence type="ECO:0000313" key="2">
    <source>
        <dbReference type="Proteomes" id="UP001432027"/>
    </source>
</evidence>
<accession>A0AAV5UPK8</accession>
<evidence type="ECO:0000313" key="1">
    <source>
        <dbReference type="EMBL" id="GMT08249.1"/>
    </source>
</evidence>
<dbReference type="Proteomes" id="UP001432027">
    <property type="component" value="Unassembled WGS sequence"/>
</dbReference>
<sequence length="77" mass="8401">MYIVFRYSQGSGHEYCGGHPSTWSEYSSTAFPITTPIRRTVGAVRRSSPSGDRPASSPSVTLFAILLLLMPVSFTCL</sequence>
<protein>
    <submittedName>
        <fullName evidence="1">Uncharacterized protein</fullName>
    </submittedName>
</protein>
<dbReference type="AlphaFoldDB" id="A0AAV5UPK8"/>
<reference evidence="1" key="1">
    <citation type="submission" date="2023-10" db="EMBL/GenBank/DDBJ databases">
        <title>Genome assembly of Pristionchus species.</title>
        <authorList>
            <person name="Yoshida K."/>
            <person name="Sommer R.J."/>
        </authorList>
    </citation>
    <scope>NUCLEOTIDE SEQUENCE</scope>
    <source>
        <strain evidence="1">RS0144</strain>
    </source>
</reference>
<organism evidence="1 2">
    <name type="scientific">Pristionchus entomophagus</name>
    <dbReference type="NCBI Taxonomy" id="358040"/>
    <lineage>
        <taxon>Eukaryota</taxon>
        <taxon>Metazoa</taxon>
        <taxon>Ecdysozoa</taxon>
        <taxon>Nematoda</taxon>
        <taxon>Chromadorea</taxon>
        <taxon>Rhabditida</taxon>
        <taxon>Rhabditina</taxon>
        <taxon>Diplogasteromorpha</taxon>
        <taxon>Diplogasteroidea</taxon>
        <taxon>Neodiplogasteridae</taxon>
        <taxon>Pristionchus</taxon>
    </lineage>
</organism>
<proteinExistence type="predicted"/>
<comment type="caution">
    <text evidence="1">The sequence shown here is derived from an EMBL/GenBank/DDBJ whole genome shotgun (WGS) entry which is preliminary data.</text>
</comment>
<keyword evidence="2" id="KW-1185">Reference proteome</keyword>
<name>A0AAV5UPK8_9BILA</name>
<gene>
    <name evidence="1" type="ORF">PENTCL1PPCAC_30423</name>
</gene>
<dbReference type="EMBL" id="BTSX01000046">
    <property type="protein sequence ID" value="GMT08249.1"/>
    <property type="molecule type" value="Genomic_DNA"/>
</dbReference>